<dbReference type="InterPro" id="IPR020616">
    <property type="entry name" value="Thiolase_N"/>
</dbReference>
<evidence type="ECO:0000313" key="2">
    <source>
        <dbReference type="EMBL" id="GAG94591.1"/>
    </source>
</evidence>
<dbReference type="CDD" id="cd00829">
    <property type="entry name" value="SCP-x_thiolase"/>
    <property type="match status" value="1"/>
</dbReference>
<feature type="non-terminal residue" evidence="2">
    <location>
        <position position="259"/>
    </location>
</feature>
<sequence length="259" mass="27477">MKQNAYVLGVGMTPFGKHLDKGLKELAIEAIDGALRDAGMDTSAIEAAYMGNAAAAVITGQVCIAGQAILRTMGIGRIPVFNIENACATSSTAFQQACTMVTAGIHDVVLAAGFEKLYHADKMRTFSVFTGCVDVEDSDAVFRYLEESVKQSGANVDLSGAGASRSVFMDIYASWARQYMQKTGATAEHFAMISAKNSRHGARNPNAQFRQELTVEEVLSAPMVADPLTRPMCSPIGDGAAAAIVVSEKIIRQMGISNP</sequence>
<dbReference type="AlphaFoldDB" id="X1DDU6"/>
<dbReference type="GO" id="GO:0016747">
    <property type="term" value="F:acyltransferase activity, transferring groups other than amino-acyl groups"/>
    <property type="evidence" value="ECO:0007669"/>
    <property type="project" value="InterPro"/>
</dbReference>
<name>X1DDU6_9ZZZZ</name>
<dbReference type="InterPro" id="IPR016039">
    <property type="entry name" value="Thiolase-like"/>
</dbReference>
<proteinExistence type="predicted"/>
<protein>
    <recommendedName>
        <fullName evidence="1">Thiolase N-terminal domain-containing protein</fullName>
    </recommendedName>
</protein>
<gene>
    <name evidence="2" type="ORF">S01H4_50831</name>
</gene>
<dbReference type="Gene3D" id="3.40.47.10">
    <property type="match status" value="1"/>
</dbReference>
<dbReference type="Pfam" id="PF00108">
    <property type="entry name" value="Thiolase_N"/>
    <property type="match status" value="1"/>
</dbReference>
<feature type="domain" description="Thiolase N-terminal" evidence="1">
    <location>
        <begin position="7"/>
        <end position="248"/>
    </location>
</feature>
<dbReference type="PANTHER" id="PTHR42870">
    <property type="entry name" value="ACETYL-COA C-ACETYLTRANSFERASE"/>
    <property type="match status" value="1"/>
</dbReference>
<comment type="caution">
    <text evidence="2">The sequence shown here is derived from an EMBL/GenBank/DDBJ whole genome shotgun (WGS) entry which is preliminary data.</text>
</comment>
<accession>X1DDU6</accession>
<dbReference type="PANTHER" id="PTHR42870:SF1">
    <property type="entry name" value="NON-SPECIFIC LIPID-TRANSFER PROTEIN-LIKE 2"/>
    <property type="match status" value="1"/>
</dbReference>
<dbReference type="EMBL" id="BART01028894">
    <property type="protein sequence ID" value="GAG94591.1"/>
    <property type="molecule type" value="Genomic_DNA"/>
</dbReference>
<dbReference type="SUPFAM" id="SSF53901">
    <property type="entry name" value="Thiolase-like"/>
    <property type="match status" value="1"/>
</dbReference>
<evidence type="ECO:0000259" key="1">
    <source>
        <dbReference type="Pfam" id="PF00108"/>
    </source>
</evidence>
<reference evidence="2" key="1">
    <citation type="journal article" date="2014" name="Front. Microbiol.">
        <title>High frequency of phylogenetically diverse reductive dehalogenase-homologous genes in deep subseafloor sedimentary metagenomes.</title>
        <authorList>
            <person name="Kawai M."/>
            <person name="Futagami T."/>
            <person name="Toyoda A."/>
            <person name="Takaki Y."/>
            <person name="Nishi S."/>
            <person name="Hori S."/>
            <person name="Arai W."/>
            <person name="Tsubouchi T."/>
            <person name="Morono Y."/>
            <person name="Uchiyama I."/>
            <person name="Ito T."/>
            <person name="Fujiyama A."/>
            <person name="Inagaki F."/>
            <person name="Takami H."/>
        </authorList>
    </citation>
    <scope>NUCLEOTIDE SEQUENCE</scope>
    <source>
        <strain evidence="2">Expedition CK06-06</strain>
    </source>
</reference>
<organism evidence="2">
    <name type="scientific">marine sediment metagenome</name>
    <dbReference type="NCBI Taxonomy" id="412755"/>
    <lineage>
        <taxon>unclassified sequences</taxon>
        <taxon>metagenomes</taxon>
        <taxon>ecological metagenomes</taxon>
    </lineage>
</organism>